<organism evidence="4">
    <name type="scientific">Paenibacillus sp. BIHB 4019</name>
    <dbReference type="NCBI Taxonomy" id="1870819"/>
    <lineage>
        <taxon>Bacteria</taxon>
        <taxon>Bacillati</taxon>
        <taxon>Bacillota</taxon>
        <taxon>Bacilli</taxon>
        <taxon>Bacillales</taxon>
        <taxon>Paenibacillaceae</taxon>
        <taxon>Paenibacillus</taxon>
    </lineage>
</organism>
<name>A0A1B2DQL7_9BACL</name>
<evidence type="ECO:0000256" key="2">
    <source>
        <dbReference type="ARBA" id="ARBA00023315"/>
    </source>
</evidence>
<dbReference type="GO" id="GO:0005886">
    <property type="term" value="C:plasma membrane"/>
    <property type="evidence" value="ECO:0007669"/>
    <property type="project" value="TreeGrafter"/>
</dbReference>
<dbReference type="AlphaFoldDB" id="A0A1B2DQL7"/>
<protein>
    <recommendedName>
        <fullName evidence="3">Phospholipid/glycerol acyltransferase domain-containing protein</fullName>
    </recommendedName>
</protein>
<sequence length="251" mass="29240">MITSQKSRWFEAVFSRYNKHYLLKRHFHAVSMRGELDQVPADRPLLLIMNHSCWWDGLLVYHMIRSESQRRHYMMMDERQMKRYAFFRRIGAFSVNKENLREMAASLRYAAGLLRSGGAVWLFPQGDIFHLESRPLQFQTGIGYLLERCPDAAVLPVSLYYTMGLHQKASATFSIGSRIEDDWRALGRKEAAMLLERKLEEQLDEHRLAVIAGADGERDGFRPLLATGRSVNETFDQMKGRAARWKSFFGR</sequence>
<dbReference type="GO" id="GO:0003841">
    <property type="term" value="F:1-acylglycerol-3-phosphate O-acyltransferase activity"/>
    <property type="evidence" value="ECO:0007669"/>
    <property type="project" value="TreeGrafter"/>
</dbReference>
<gene>
    <name evidence="4" type="ORF">BBD42_28420</name>
</gene>
<dbReference type="InterPro" id="IPR002123">
    <property type="entry name" value="Plipid/glycerol_acylTrfase"/>
</dbReference>
<dbReference type="EMBL" id="CP016808">
    <property type="protein sequence ID" value="ANY69990.1"/>
    <property type="molecule type" value="Genomic_DNA"/>
</dbReference>
<accession>A0A1B2DQL7</accession>
<keyword evidence="1" id="KW-0808">Transferase</keyword>
<evidence type="ECO:0000256" key="1">
    <source>
        <dbReference type="ARBA" id="ARBA00022679"/>
    </source>
</evidence>
<proteinExistence type="predicted"/>
<dbReference type="Pfam" id="PF01553">
    <property type="entry name" value="Acyltransferase"/>
    <property type="match status" value="1"/>
</dbReference>
<dbReference type="PANTHER" id="PTHR10434">
    <property type="entry name" value="1-ACYL-SN-GLYCEROL-3-PHOSPHATE ACYLTRANSFERASE"/>
    <property type="match status" value="1"/>
</dbReference>
<dbReference type="PANTHER" id="PTHR10434:SF11">
    <property type="entry name" value="1-ACYL-SN-GLYCEROL-3-PHOSPHATE ACYLTRANSFERASE"/>
    <property type="match status" value="1"/>
</dbReference>
<dbReference type="GO" id="GO:0006654">
    <property type="term" value="P:phosphatidic acid biosynthetic process"/>
    <property type="evidence" value="ECO:0007669"/>
    <property type="project" value="TreeGrafter"/>
</dbReference>
<dbReference type="SUPFAM" id="SSF69593">
    <property type="entry name" value="Glycerol-3-phosphate (1)-acyltransferase"/>
    <property type="match status" value="1"/>
</dbReference>
<dbReference type="CDD" id="cd06551">
    <property type="entry name" value="LPLAT"/>
    <property type="match status" value="1"/>
</dbReference>
<feature type="domain" description="Phospholipid/glycerol acyltransferase" evidence="3">
    <location>
        <begin position="45"/>
        <end position="162"/>
    </location>
</feature>
<dbReference type="SMART" id="SM00563">
    <property type="entry name" value="PlsC"/>
    <property type="match status" value="1"/>
</dbReference>
<evidence type="ECO:0000259" key="3">
    <source>
        <dbReference type="SMART" id="SM00563"/>
    </source>
</evidence>
<keyword evidence="2" id="KW-0012">Acyltransferase</keyword>
<evidence type="ECO:0000313" key="4">
    <source>
        <dbReference type="EMBL" id="ANY69990.1"/>
    </source>
</evidence>
<reference evidence="4" key="1">
    <citation type="submission" date="2016-08" db="EMBL/GenBank/DDBJ databases">
        <title>Complete Genome Seqeunce of Paenibacillus sp. BIHB 4019 from tea rhizoplane.</title>
        <authorList>
            <person name="Thakur R."/>
            <person name="Swarnkar M.K."/>
            <person name="Gulati A."/>
        </authorList>
    </citation>
    <scope>NUCLEOTIDE SEQUENCE [LARGE SCALE GENOMIC DNA]</scope>
    <source>
        <strain evidence="4">BIHB4019</strain>
    </source>
</reference>